<comment type="caution">
    <text evidence="1">The sequence shown here is derived from an EMBL/GenBank/DDBJ whole genome shotgun (WGS) entry which is preliminary data.</text>
</comment>
<evidence type="ECO:0000313" key="1">
    <source>
        <dbReference type="EMBL" id="EIY28284.1"/>
    </source>
</evidence>
<organism evidence="1 2">
    <name type="scientific">Phocaeicola dorei CL02T12C06</name>
    <dbReference type="NCBI Taxonomy" id="997876"/>
    <lineage>
        <taxon>Bacteria</taxon>
        <taxon>Pseudomonadati</taxon>
        <taxon>Bacteroidota</taxon>
        <taxon>Bacteroidia</taxon>
        <taxon>Bacteroidales</taxon>
        <taxon>Bacteroidaceae</taxon>
        <taxon>Phocaeicola</taxon>
    </lineage>
</organism>
<proteinExistence type="predicted"/>
<dbReference type="EMBL" id="AGXJ01000079">
    <property type="protein sequence ID" value="EIY28284.1"/>
    <property type="molecule type" value="Genomic_DNA"/>
</dbReference>
<evidence type="ECO:0000313" key="2">
    <source>
        <dbReference type="Proteomes" id="UP000005974"/>
    </source>
</evidence>
<name>I9F5J7_9BACT</name>
<dbReference type="HOGENOM" id="CLU_3402044_0_0_10"/>
<reference evidence="1 2" key="1">
    <citation type="submission" date="2012-02" db="EMBL/GenBank/DDBJ databases">
        <title>The Genome Sequence of Bacteroides dorei CL02T12C06.</title>
        <authorList>
            <consortium name="The Broad Institute Genome Sequencing Platform"/>
            <person name="Earl A."/>
            <person name="Ward D."/>
            <person name="Feldgarden M."/>
            <person name="Gevers D."/>
            <person name="Zitomersky N.L."/>
            <person name="Coyne M.J."/>
            <person name="Comstock L.E."/>
            <person name="Young S.K."/>
            <person name="Zeng Q."/>
            <person name="Gargeya S."/>
            <person name="Fitzgerald M."/>
            <person name="Haas B."/>
            <person name="Abouelleil A."/>
            <person name="Alvarado L."/>
            <person name="Arachchi H.M."/>
            <person name="Berlin A."/>
            <person name="Chapman S.B."/>
            <person name="Gearin G."/>
            <person name="Goldberg J."/>
            <person name="Griggs A."/>
            <person name="Gujja S."/>
            <person name="Hansen M."/>
            <person name="Heiman D."/>
            <person name="Howarth C."/>
            <person name="Larimer J."/>
            <person name="Lui A."/>
            <person name="MacDonald P.J.P."/>
            <person name="McCowen C."/>
            <person name="Montmayeur A."/>
            <person name="Murphy C."/>
            <person name="Neiman D."/>
            <person name="Pearson M."/>
            <person name="Priest M."/>
            <person name="Roberts A."/>
            <person name="Saif S."/>
            <person name="Shea T."/>
            <person name="Sisk P."/>
            <person name="Stolte C."/>
            <person name="Sykes S."/>
            <person name="Wortman J."/>
            <person name="Nusbaum C."/>
            <person name="Birren B."/>
        </authorList>
    </citation>
    <scope>NUCLEOTIDE SEQUENCE [LARGE SCALE GENOMIC DNA]</scope>
    <source>
        <strain evidence="1 2">CL02T12C06</strain>
    </source>
</reference>
<accession>I9F5J7</accession>
<gene>
    <name evidence="1" type="ORF">HMPREF1064_04142</name>
</gene>
<sequence length="30" mass="3344">MKGLKAISDSYLLHLGQSYHILLLGISDKE</sequence>
<dbReference type="Proteomes" id="UP000005974">
    <property type="component" value="Unassembled WGS sequence"/>
</dbReference>
<dbReference type="AlphaFoldDB" id="I9F5J7"/>
<protein>
    <submittedName>
        <fullName evidence="1">Uncharacterized protein</fullName>
    </submittedName>
</protein>
<keyword evidence="2" id="KW-1185">Reference proteome</keyword>